<organism evidence="2 3">
    <name type="scientific">Podospora fimiseda</name>
    <dbReference type="NCBI Taxonomy" id="252190"/>
    <lineage>
        <taxon>Eukaryota</taxon>
        <taxon>Fungi</taxon>
        <taxon>Dikarya</taxon>
        <taxon>Ascomycota</taxon>
        <taxon>Pezizomycotina</taxon>
        <taxon>Sordariomycetes</taxon>
        <taxon>Sordariomycetidae</taxon>
        <taxon>Sordariales</taxon>
        <taxon>Podosporaceae</taxon>
        <taxon>Podospora</taxon>
    </lineage>
</organism>
<dbReference type="EMBL" id="MU865402">
    <property type="protein sequence ID" value="KAK4224157.1"/>
    <property type="molecule type" value="Genomic_DNA"/>
</dbReference>
<dbReference type="PANTHER" id="PTHR28164:SF1">
    <property type="entry name" value="PROTEIN STB3"/>
    <property type="match status" value="1"/>
</dbReference>
<feature type="region of interest" description="Disordered" evidence="1">
    <location>
        <begin position="71"/>
        <end position="93"/>
    </location>
</feature>
<reference evidence="2" key="1">
    <citation type="journal article" date="2023" name="Mol. Phylogenet. Evol.">
        <title>Genome-scale phylogeny and comparative genomics of the fungal order Sordariales.</title>
        <authorList>
            <person name="Hensen N."/>
            <person name="Bonometti L."/>
            <person name="Westerberg I."/>
            <person name="Brannstrom I.O."/>
            <person name="Guillou S."/>
            <person name="Cros-Aarteil S."/>
            <person name="Calhoun S."/>
            <person name="Haridas S."/>
            <person name="Kuo A."/>
            <person name="Mondo S."/>
            <person name="Pangilinan J."/>
            <person name="Riley R."/>
            <person name="LaButti K."/>
            <person name="Andreopoulos B."/>
            <person name="Lipzen A."/>
            <person name="Chen C."/>
            <person name="Yan M."/>
            <person name="Daum C."/>
            <person name="Ng V."/>
            <person name="Clum A."/>
            <person name="Steindorff A."/>
            <person name="Ohm R.A."/>
            <person name="Martin F."/>
            <person name="Silar P."/>
            <person name="Natvig D.O."/>
            <person name="Lalanne C."/>
            <person name="Gautier V."/>
            <person name="Ament-Velasquez S.L."/>
            <person name="Kruys A."/>
            <person name="Hutchinson M.I."/>
            <person name="Powell A.J."/>
            <person name="Barry K."/>
            <person name="Miller A.N."/>
            <person name="Grigoriev I.V."/>
            <person name="Debuchy R."/>
            <person name="Gladieux P."/>
            <person name="Hiltunen Thoren M."/>
            <person name="Johannesson H."/>
        </authorList>
    </citation>
    <scope>NUCLEOTIDE SEQUENCE</scope>
    <source>
        <strain evidence="2">CBS 990.96</strain>
    </source>
</reference>
<dbReference type="PANTHER" id="PTHR28164">
    <property type="entry name" value="PROTEIN STB3"/>
    <property type="match status" value="1"/>
</dbReference>
<comment type="caution">
    <text evidence="2">The sequence shown here is derived from an EMBL/GenBank/DDBJ whole genome shotgun (WGS) entry which is preliminary data.</text>
</comment>
<accession>A0AAN7BIZ4</accession>
<sequence>MATMASAARDIAMTPFGRDNLTAVAARSVPVTNHPTDLPTPPNSISPNLPPHGLKAQLQRARLESVDSDIDLHDAHDDDDEQHLSGPGSPSFESTGAITSAMLAKYHLAGILLNHGPLPIRHIMGYLTTTVPGFAGIPPTKARRLVVGALEGKGSGGEGGGPDGDVEFIKVGWGRWHAKRMNKGRASAQDVPSRRSSPGGTPYPVNSIPILKGAGWNPDRSRLAAMLGTSAGGASSAAFSYDDRHDDHHMDMMDHEADKMSLDGSGSASCSEAPDDEYHEKNSDPEEATDDEDWAAVGAAALRASSYQAQSNNHLSPYNNVYGNGWFRSSYSNNGMVRAPQLPSGYSATALRTMTSDAQEREAVEALLQLGSV</sequence>
<dbReference type="AlphaFoldDB" id="A0AAN7BIZ4"/>
<evidence type="ECO:0000313" key="2">
    <source>
        <dbReference type="EMBL" id="KAK4224157.1"/>
    </source>
</evidence>
<evidence type="ECO:0000256" key="1">
    <source>
        <dbReference type="SAM" id="MobiDB-lite"/>
    </source>
</evidence>
<keyword evidence="3" id="KW-1185">Reference proteome</keyword>
<gene>
    <name evidence="2" type="ORF">QBC38DRAFT_26458</name>
</gene>
<dbReference type="InterPro" id="IPR018818">
    <property type="entry name" value="Stb3"/>
</dbReference>
<dbReference type="GO" id="GO:0043565">
    <property type="term" value="F:sequence-specific DNA binding"/>
    <property type="evidence" value="ECO:0007669"/>
    <property type="project" value="TreeGrafter"/>
</dbReference>
<dbReference type="Proteomes" id="UP001301958">
    <property type="component" value="Unassembled WGS sequence"/>
</dbReference>
<feature type="region of interest" description="Disordered" evidence="1">
    <location>
        <begin position="31"/>
        <end position="53"/>
    </location>
</feature>
<feature type="region of interest" description="Disordered" evidence="1">
    <location>
        <begin position="180"/>
        <end position="206"/>
    </location>
</feature>
<evidence type="ECO:0000313" key="3">
    <source>
        <dbReference type="Proteomes" id="UP001301958"/>
    </source>
</evidence>
<name>A0AAN7BIZ4_9PEZI</name>
<feature type="region of interest" description="Disordered" evidence="1">
    <location>
        <begin position="258"/>
        <end position="291"/>
    </location>
</feature>
<dbReference type="GO" id="GO:0000432">
    <property type="term" value="P:positive regulation of transcription from RNA polymerase II promoter by glucose"/>
    <property type="evidence" value="ECO:0007669"/>
    <property type="project" value="TreeGrafter"/>
</dbReference>
<dbReference type="Pfam" id="PF10330">
    <property type="entry name" value="Stb3"/>
    <property type="match status" value="1"/>
</dbReference>
<dbReference type="GO" id="GO:0005634">
    <property type="term" value="C:nucleus"/>
    <property type="evidence" value="ECO:0007669"/>
    <property type="project" value="TreeGrafter"/>
</dbReference>
<reference evidence="2" key="2">
    <citation type="submission" date="2023-05" db="EMBL/GenBank/DDBJ databases">
        <authorList>
            <consortium name="Lawrence Berkeley National Laboratory"/>
            <person name="Steindorff A."/>
            <person name="Hensen N."/>
            <person name="Bonometti L."/>
            <person name="Westerberg I."/>
            <person name="Brannstrom I.O."/>
            <person name="Guillou S."/>
            <person name="Cros-Aarteil S."/>
            <person name="Calhoun S."/>
            <person name="Haridas S."/>
            <person name="Kuo A."/>
            <person name="Mondo S."/>
            <person name="Pangilinan J."/>
            <person name="Riley R."/>
            <person name="Labutti K."/>
            <person name="Andreopoulos B."/>
            <person name="Lipzen A."/>
            <person name="Chen C."/>
            <person name="Yanf M."/>
            <person name="Daum C."/>
            <person name="Ng V."/>
            <person name="Clum A."/>
            <person name="Ohm R."/>
            <person name="Martin F."/>
            <person name="Silar P."/>
            <person name="Natvig D."/>
            <person name="Lalanne C."/>
            <person name="Gautier V."/>
            <person name="Ament-Velasquez S.L."/>
            <person name="Kruys A."/>
            <person name="Hutchinson M.I."/>
            <person name="Powell A.J."/>
            <person name="Barry K."/>
            <person name="Miller A.N."/>
            <person name="Grigoriev I.V."/>
            <person name="Debuchy R."/>
            <person name="Gladieux P."/>
            <person name="Thoren M.H."/>
            <person name="Johannesson H."/>
        </authorList>
    </citation>
    <scope>NUCLEOTIDE SEQUENCE</scope>
    <source>
        <strain evidence="2">CBS 990.96</strain>
    </source>
</reference>
<feature type="compositionally biased region" description="Pro residues" evidence="1">
    <location>
        <begin position="38"/>
        <end position="50"/>
    </location>
</feature>
<proteinExistence type="predicted"/>
<protein>
    <submittedName>
        <fullName evidence="2">Sin3 binding protein-domain-containing protein</fullName>
    </submittedName>
</protein>